<sequence>MSVLSPCPEKIRRRGGEVLGDEDFELVRCASCETQYLHDSETEALYLDPADLTIVWRNVGGLPPPCRGCGRLDWDFQVLPNPGDEAARQGPWSWAL</sequence>
<dbReference type="RefSeq" id="WP_141648195.1">
    <property type="nucleotide sequence ID" value="NZ_VIFM01000290.1"/>
</dbReference>
<evidence type="ECO:0000313" key="1">
    <source>
        <dbReference type="EMBL" id="TQF10008.1"/>
    </source>
</evidence>
<protein>
    <submittedName>
        <fullName evidence="1">Uncharacterized protein</fullName>
    </submittedName>
</protein>
<evidence type="ECO:0000313" key="2">
    <source>
        <dbReference type="Proteomes" id="UP000315369"/>
    </source>
</evidence>
<reference evidence="1 2" key="1">
    <citation type="submission" date="2019-06" db="EMBL/GenBank/DDBJ databases">
        <authorList>
            <person name="Livingstone P."/>
            <person name="Whitworth D."/>
        </authorList>
    </citation>
    <scope>NUCLEOTIDE SEQUENCE [LARGE SCALE GENOMIC DNA]</scope>
    <source>
        <strain evidence="1 2">AM401</strain>
    </source>
</reference>
<dbReference type="AlphaFoldDB" id="A0A540WLW4"/>
<name>A0A540WLW4_9BACT</name>
<organism evidence="1 2">
    <name type="scientific">Myxococcus llanfairpwllgwyngyllgogerychwyrndrobwllllantysiliogogogochensis</name>
    <dbReference type="NCBI Taxonomy" id="2590453"/>
    <lineage>
        <taxon>Bacteria</taxon>
        <taxon>Pseudomonadati</taxon>
        <taxon>Myxococcota</taxon>
        <taxon>Myxococcia</taxon>
        <taxon>Myxococcales</taxon>
        <taxon>Cystobacterineae</taxon>
        <taxon>Myxococcaceae</taxon>
        <taxon>Myxococcus</taxon>
    </lineage>
</organism>
<dbReference type="EMBL" id="VIFM01000290">
    <property type="protein sequence ID" value="TQF10008.1"/>
    <property type="molecule type" value="Genomic_DNA"/>
</dbReference>
<comment type="caution">
    <text evidence="1">The sequence shown here is derived from an EMBL/GenBank/DDBJ whole genome shotgun (WGS) entry which is preliminary data.</text>
</comment>
<dbReference type="Proteomes" id="UP000315369">
    <property type="component" value="Unassembled WGS sequence"/>
</dbReference>
<gene>
    <name evidence="1" type="ORF">FJV41_41715</name>
</gene>
<dbReference type="OrthoDB" id="5738357at2"/>
<keyword evidence="2" id="KW-1185">Reference proteome</keyword>
<accession>A0A540WLW4</accession>
<proteinExistence type="predicted"/>